<dbReference type="AlphaFoldDB" id="A0AA35CL50"/>
<name>A0AA35CL50_9FIRM</name>
<protein>
    <recommendedName>
        <fullName evidence="3">PD-(D/E)XK nuclease superfamily protein</fullName>
    </recommendedName>
</protein>
<accession>A0AA35CL50</accession>
<proteinExistence type="predicted"/>
<dbReference type="RefSeq" id="WP_264843638.1">
    <property type="nucleotide sequence ID" value="NZ_AP025628.1"/>
</dbReference>
<evidence type="ECO:0000313" key="1">
    <source>
        <dbReference type="EMBL" id="BDG59517.1"/>
    </source>
</evidence>
<reference evidence="1" key="1">
    <citation type="submission" date="2022-03" db="EMBL/GenBank/DDBJ databases">
        <title>Complete genome sequence of Caldinitratiruptor microaerophilus.</title>
        <authorList>
            <person name="Mukaiyama R."/>
            <person name="Nishiyama T."/>
            <person name="Ueda K."/>
        </authorList>
    </citation>
    <scope>NUCLEOTIDE SEQUENCE</scope>
    <source>
        <strain evidence="1">JCM 16183</strain>
    </source>
</reference>
<dbReference type="EMBL" id="AP025628">
    <property type="protein sequence ID" value="BDG59517.1"/>
    <property type="molecule type" value="Genomic_DNA"/>
</dbReference>
<dbReference type="KEGG" id="cmic:caldi_06070"/>
<keyword evidence="2" id="KW-1185">Reference proteome</keyword>
<organism evidence="1 2">
    <name type="scientific">Caldinitratiruptor microaerophilus</name>
    <dbReference type="NCBI Taxonomy" id="671077"/>
    <lineage>
        <taxon>Bacteria</taxon>
        <taxon>Bacillati</taxon>
        <taxon>Bacillota</taxon>
        <taxon>Clostridia</taxon>
        <taxon>Eubacteriales</taxon>
        <taxon>Symbiobacteriaceae</taxon>
        <taxon>Caldinitratiruptor</taxon>
    </lineage>
</organism>
<evidence type="ECO:0008006" key="3">
    <source>
        <dbReference type="Google" id="ProtNLM"/>
    </source>
</evidence>
<sequence>MNLFWSTRSLTSNREDHLTEFFAAALELSPIFRARYAALLLGEYASRQGWPEPIIARVETQVSYPGASSQPDLRLTLDDGHVILVEHKLEAPETVERETGERNQLQRYLALPVDGVAYVCSSFRSLPDTVLADPRYIRPSNRDHFLWRDFYPLLDDQDRFLGWLKEGFERLGFTPPLPWLGEFAGPKRGPQSEEIRRNKRNFAKLWESTRQGARKLGWHRIEAGDIVELYLREGTSDLAASVFVSPAKAERFLIRVTPKPGRLGAVIKVMEEAARSAWVPTEVANRQVTRKGKVNVVDVTSSLHALLNREEQPAEMERRLADYVLHFLRRL</sequence>
<evidence type="ECO:0000313" key="2">
    <source>
        <dbReference type="Proteomes" id="UP001163687"/>
    </source>
</evidence>
<dbReference type="Proteomes" id="UP001163687">
    <property type="component" value="Chromosome"/>
</dbReference>
<gene>
    <name evidence="1" type="ORF">caldi_06070</name>
</gene>